<organism evidence="2 3">
    <name type="scientific">Nonomuraea purpurea</name>
    <dbReference type="NCBI Taxonomy" id="1849276"/>
    <lineage>
        <taxon>Bacteria</taxon>
        <taxon>Bacillati</taxon>
        <taxon>Actinomycetota</taxon>
        <taxon>Actinomycetes</taxon>
        <taxon>Streptosporangiales</taxon>
        <taxon>Streptosporangiaceae</taxon>
        <taxon>Nonomuraea</taxon>
    </lineage>
</organism>
<evidence type="ECO:0000313" key="3">
    <source>
        <dbReference type="Proteomes" id="UP001595851"/>
    </source>
</evidence>
<dbReference type="EMBL" id="JBHSBI010000006">
    <property type="protein sequence ID" value="MFC4008591.1"/>
    <property type="molecule type" value="Genomic_DNA"/>
</dbReference>
<evidence type="ECO:0008006" key="4">
    <source>
        <dbReference type="Google" id="ProtNLM"/>
    </source>
</evidence>
<evidence type="ECO:0000256" key="1">
    <source>
        <dbReference type="SAM" id="MobiDB-lite"/>
    </source>
</evidence>
<gene>
    <name evidence="2" type="ORF">ACFOY2_15275</name>
</gene>
<protein>
    <recommendedName>
        <fullName evidence="4">DUF222 domain-containing protein</fullName>
    </recommendedName>
</protein>
<name>A0ABV8G7K3_9ACTN</name>
<keyword evidence="3" id="KW-1185">Reference proteome</keyword>
<accession>A0ABV8G7K3</accession>
<reference evidence="3" key="1">
    <citation type="journal article" date="2019" name="Int. J. Syst. Evol. Microbiol.">
        <title>The Global Catalogue of Microorganisms (GCM) 10K type strain sequencing project: providing services to taxonomists for standard genome sequencing and annotation.</title>
        <authorList>
            <consortium name="The Broad Institute Genomics Platform"/>
            <consortium name="The Broad Institute Genome Sequencing Center for Infectious Disease"/>
            <person name="Wu L."/>
            <person name="Ma J."/>
        </authorList>
    </citation>
    <scope>NUCLEOTIDE SEQUENCE [LARGE SCALE GENOMIC DNA]</scope>
    <source>
        <strain evidence="3">TBRC 1276</strain>
    </source>
</reference>
<sequence length="238" mass="27109">MSDLYDKFLQNVRRTGSPDKAMRIMWRSATEIRDLLRDRPDLRQRIHKAVAEYRRLLVEGVIRTGTTMPGKLEWVSRNQGASLEEVRAWAKDFPDLAPLMEELGALHDERAAARKEQARAKADREQARRDKERTQQAACGMSLLDLEKRLAQVAGRSYERGESAVTLAEAWKVGATAADLSVHAVGCRWLGQQGMVGDRFHIHRLIPESGLVEMAKHVDIDERCLCRRPSQERLFHSA</sequence>
<dbReference type="Proteomes" id="UP001595851">
    <property type="component" value="Unassembled WGS sequence"/>
</dbReference>
<comment type="caution">
    <text evidence="2">The sequence shown here is derived from an EMBL/GenBank/DDBJ whole genome shotgun (WGS) entry which is preliminary data.</text>
</comment>
<proteinExistence type="predicted"/>
<evidence type="ECO:0000313" key="2">
    <source>
        <dbReference type="EMBL" id="MFC4008591.1"/>
    </source>
</evidence>
<feature type="region of interest" description="Disordered" evidence="1">
    <location>
        <begin position="110"/>
        <end position="134"/>
    </location>
</feature>
<dbReference type="RefSeq" id="WP_379528648.1">
    <property type="nucleotide sequence ID" value="NZ_JBHSBI010000006.1"/>
</dbReference>